<proteinExistence type="predicted"/>
<accession>A0A2P2NIH5</accession>
<evidence type="ECO:0000313" key="1">
    <source>
        <dbReference type="EMBL" id="MBX42301.1"/>
    </source>
</evidence>
<dbReference type="EMBL" id="GGEC01061817">
    <property type="protein sequence ID" value="MBX42301.1"/>
    <property type="molecule type" value="Transcribed_RNA"/>
</dbReference>
<name>A0A2P2NIH5_RHIMU</name>
<protein>
    <submittedName>
        <fullName evidence="1">Uncharacterized protein</fullName>
    </submittedName>
</protein>
<organism evidence="1">
    <name type="scientific">Rhizophora mucronata</name>
    <name type="common">Asiatic mangrove</name>
    <dbReference type="NCBI Taxonomy" id="61149"/>
    <lineage>
        <taxon>Eukaryota</taxon>
        <taxon>Viridiplantae</taxon>
        <taxon>Streptophyta</taxon>
        <taxon>Embryophyta</taxon>
        <taxon>Tracheophyta</taxon>
        <taxon>Spermatophyta</taxon>
        <taxon>Magnoliopsida</taxon>
        <taxon>eudicotyledons</taxon>
        <taxon>Gunneridae</taxon>
        <taxon>Pentapetalae</taxon>
        <taxon>rosids</taxon>
        <taxon>fabids</taxon>
        <taxon>Malpighiales</taxon>
        <taxon>Rhizophoraceae</taxon>
        <taxon>Rhizophora</taxon>
    </lineage>
</organism>
<dbReference type="AlphaFoldDB" id="A0A2P2NIH5"/>
<sequence length="47" mass="5507">MTRVSVGLYHLGSPTLNQNFQIQTYKIFYFMQTISAHVINSLLFRDL</sequence>
<reference evidence="1" key="1">
    <citation type="submission" date="2018-02" db="EMBL/GenBank/DDBJ databases">
        <title>Rhizophora mucronata_Transcriptome.</title>
        <authorList>
            <person name="Meera S.P."/>
            <person name="Sreeshan A."/>
            <person name="Augustine A."/>
        </authorList>
    </citation>
    <scope>NUCLEOTIDE SEQUENCE</scope>
    <source>
        <tissue evidence="1">Leaf</tissue>
    </source>
</reference>